<keyword evidence="3" id="KW-1185">Reference proteome</keyword>
<sequence>MTVLDDLSGLEFESIMVDVFRNYGYENVRQTPKTGDEGRDILMTESVNGHRQDIVVECKHMEQVGRGVVQKLHSAVITYENSSPVRGMVVTSGTFTIQAHEYVEKVKTNGNGLEIDLVDGNTLVKIADQTGLDLQNGTVELICHQTLPPGDVEPPVVEQFEAIKNIATADLDRIESTAEFRPLATIETHTDAQFETSVGVIHSVNERDTFHVHGDHTPPQPIEDSLQQFIAGKSHRSINLSDAKEREEFVDTTVVRFRHAETDFEAWAVDRLQEKHATTVEYTGDNNVDYEKECVPTESDVSTTEIEPLYVPRIRSETQLNEYVYTLEYDAVGSDRHLIDNGIARCVHCGWSWTPLTYCDNCGSISCWRHIRTERTEGKPVCTDCAVTERFALRKRYFYNEENRKQFRQAYEQRSLHQQVLENKPLIVAITTVIVLLIVL</sequence>
<dbReference type="OrthoDB" id="144520at2157"/>
<name>A0A3P3RF07_9EURY</name>
<keyword evidence="2" id="KW-0378">Hydrolase</keyword>
<reference evidence="2 3" key="1">
    <citation type="submission" date="2018-11" db="EMBL/GenBank/DDBJ databases">
        <title>Taxonoimc description of Halomarina strain SPP-AMP-1.</title>
        <authorList>
            <person name="Pal Y."/>
            <person name="Srinivasana K."/>
            <person name="Verma A."/>
            <person name="Kumar P."/>
        </authorList>
    </citation>
    <scope>NUCLEOTIDE SEQUENCE [LARGE SCALE GENOMIC DNA]</scope>
    <source>
        <strain evidence="2 3">SPP-AMP-1</strain>
    </source>
</reference>
<dbReference type="PANTHER" id="PTHR30015:SF7">
    <property type="entry name" value="TYPE IV METHYL-DIRECTED RESTRICTION ENZYME ECOKMRR"/>
    <property type="match status" value="1"/>
</dbReference>
<protein>
    <submittedName>
        <fullName evidence="2">Restriction endonuclease</fullName>
    </submittedName>
</protein>
<dbReference type="PANTHER" id="PTHR30015">
    <property type="entry name" value="MRR RESTRICTION SYSTEM PROTEIN"/>
    <property type="match status" value="1"/>
</dbReference>
<organism evidence="2 3">
    <name type="scientific">Halocatena pleomorpha</name>
    <dbReference type="NCBI Taxonomy" id="1785090"/>
    <lineage>
        <taxon>Archaea</taxon>
        <taxon>Methanobacteriati</taxon>
        <taxon>Methanobacteriota</taxon>
        <taxon>Stenosarchaea group</taxon>
        <taxon>Halobacteria</taxon>
        <taxon>Halobacteriales</taxon>
        <taxon>Natronomonadaceae</taxon>
        <taxon>Halocatena</taxon>
    </lineage>
</organism>
<dbReference type="Gene3D" id="3.40.1350.10">
    <property type="match status" value="1"/>
</dbReference>
<dbReference type="SUPFAM" id="SSF52980">
    <property type="entry name" value="Restriction endonuclease-like"/>
    <property type="match status" value="1"/>
</dbReference>
<dbReference type="GO" id="GO:0015666">
    <property type="term" value="F:restriction endodeoxyribonuclease activity"/>
    <property type="evidence" value="ECO:0007669"/>
    <property type="project" value="TreeGrafter"/>
</dbReference>
<dbReference type="GO" id="GO:0003677">
    <property type="term" value="F:DNA binding"/>
    <property type="evidence" value="ECO:0007669"/>
    <property type="project" value="InterPro"/>
</dbReference>
<evidence type="ECO:0000313" key="3">
    <source>
        <dbReference type="Proteomes" id="UP000282322"/>
    </source>
</evidence>
<dbReference type="InterPro" id="IPR007560">
    <property type="entry name" value="Restrct_endonuc_IV_Mrr"/>
</dbReference>
<dbReference type="AlphaFoldDB" id="A0A3P3RF07"/>
<accession>A0A3P3RF07</accession>
<feature type="domain" description="Restriction endonuclease type IV Mrr" evidence="1">
    <location>
        <begin position="4"/>
        <end position="126"/>
    </location>
</feature>
<dbReference type="SUPFAM" id="SSF57903">
    <property type="entry name" value="FYVE/PHD zinc finger"/>
    <property type="match status" value="1"/>
</dbReference>
<gene>
    <name evidence="2" type="ORF">EIK79_07340</name>
</gene>
<dbReference type="Pfam" id="PF04471">
    <property type="entry name" value="Mrr_cat"/>
    <property type="match status" value="1"/>
</dbReference>
<dbReference type="InterPro" id="IPR011856">
    <property type="entry name" value="tRNA_endonuc-like_dom_sf"/>
</dbReference>
<keyword evidence="2" id="KW-0255">Endonuclease</keyword>
<dbReference type="RefSeq" id="WP_124954471.1">
    <property type="nucleotide sequence ID" value="NZ_RRCH01000014.1"/>
</dbReference>
<dbReference type="InterPro" id="IPR011011">
    <property type="entry name" value="Znf_FYVE_PHD"/>
</dbReference>
<comment type="caution">
    <text evidence="2">The sequence shown here is derived from an EMBL/GenBank/DDBJ whole genome shotgun (WGS) entry which is preliminary data.</text>
</comment>
<evidence type="ECO:0000259" key="1">
    <source>
        <dbReference type="Pfam" id="PF04471"/>
    </source>
</evidence>
<dbReference type="InterPro" id="IPR011335">
    <property type="entry name" value="Restrct_endonuc-II-like"/>
</dbReference>
<dbReference type="EMBL" id="RRCH01000014">
    <property type="protein sequence ID" value="RRJ31519.1"/>
    <property type="molecule type" value="Genomic_DNA"/>
</dbReference>
<dbReference type="InterPro" id="IPR052906">
    <property type="entry name" value="Type_IV_Methyl-Rstrct_Enzyme"/>
</dbReference>
<evidence type="ECO:0000313" key="2">
    <source>
        <dbReference type="EMBL" id="RRJ31519.1"/>
    </source>
</evidence>
<keyword evidence="2" id="KW-0540">Nuclease</keyword>
<dbReference type="GO" id="GO:0009307">
    <property type="term" value="P:DNA restriction-modification system"/>
    <property type="evidence" value="ECO:0007669"/>
    <property type="project" value="InterPro"/>
</dbReference>
<proteinExistence type="predicted"/>
<dbReference type="Proteomes" id="UP000282322">
    <property type="component" value="Unassembled WGS sequence"/>
</dbReference>